<dbReference type="OrthoDB" id="3877279at2759"/>
<protein>
    <recommendedName>
        <fullName evidence="4">Cyclin N-terminal domain-containing protein</fullName>
    </recommendedName>
</protein>
<evidence type="ECO:0008006" key="4">
    <source>
        <dbReference type="Google" id="ProtNLM"/>
    </source>
</evidence>
<gene>
    <name evidence="2" type="ORF">FB567DRAFT_79167</name>
</gene>
<comment type="caution">
    <text evidence="2">The sequence shown here is derived from an EMBL/GenBank/DDBJ whole genome shotgun (WGS) entry which is preliminary data.</text>
</comment>
<keyword evidence="3" id="KW-1185">Reference proteome</keyword>
<evidence type="ECO:0000256" key="1">
    <source>
        <dbReference type="SAM" id="MobiDB-lite"/>
    </source>
</evidence>
<feature type="region of interest" description="Disordered" evidence="1">
    <location>
        <begin position="31"/>
        <end position="58"/>
    </location>
</feature>
<dbReference type="EMBL" id="JAGMVJ010000012">
    <property type="protein sequence ID" value="KAH7084295.1"/>
    <property type="molecule type" value="Genomic_DNA"/>
</dbReference>
<name>A0A8K0R2M0_9PLEO</name>
<sequence>MDYSPALSVTSDMTDEELDKYFATYVPLSNLPTPPPAKEPVPAAPTSSSPSSTQTSESFFPQTQVFATHLANLVPNNVSTHRPHSHVICGFLERANLPDEVVAFAACVLDALSARFAGMWRDALVPAEFERDLKNFLRTDSRRHEHLSPDIVVLAALSLAHGFLVDRLRSARHWSVKESGGMFTIQEIEATKRAMLFDMNYGLARITNDMVLGMLANMQRPKTMSAATSMVPEDAVSKHDRRRTFSLDLSGTAIWSHGLQTPEPSP</sequence>
<dbReference type="AlphaFoldDB" id="A0A8K0R2M0"/>
<reference evidence="2" key="1">
    <citation type="journal article" date="2021" name="Nat. Commun.">
        <title>Genetic determinants of endophytism in the Arabidopsis root mycobiome.</title>
        <authorList>
            <person name="Mesny F."/>
            <person name="Miyauchi S."/>
            <person name="Thiergart T."/>
            <person name="Pickel B."/>
            <person name="Atanasova L."/>
            <person name="Karlsson M."/>
            <person name="Huettel B."/>
            <person name="Barry K.W."/>
            <person name="Haridas S."/>
            <person name="Chen C."/>
            <person name="Bauer D."/>
            <person name="Andreopoulos W."/>
            <person name="Pangilinan J."/>
            <person name="LaButti K."/>
            <person name="Riley R."/>
            <person name="Lipzen A."/>
            <person name="Clum A."/>
            <person name="Drula E."/>
            <person name="Henrissat B."/>
            <person name="Kohler A."/>
            <person name="Grigoriev I.V."/>
            <person name="Martin F.M."/>
            <person name="Hacquard S."/>
        </authorList>
    </citation>
    <scope>NUCLEOTIDE SEQUENCE</scope>
    <source>
        <strain evidence="2">MPI-SDFR-AT-0120</strain>
    </source>
</reference>
<organism evidence="2 3">
    <name type="scientific">Paraphoma chrysanthemicola</name>
    <dbReference type="NCBI Taxonomy" id="798071"/>
    <lineage>
        <taxon>Eukaryota</taxon>
        <taxon>Fungi</taxon>
        <taxon>Dikarya</taxon>
        <taxon>Ascomycota</taxon>
        <taxon>Pezizomycotina</taxon>
        <taxon>Dothideomycetes</taxon>
        <taxon>Pleosporomycetidae</taxon>
        <taxon>Pleosporales</taxon>
        <taxon>Pleosporineae</taxon>
        <taxon>Phaeosphaeriaceae</taxon>
        <taxon>Paraphoma</taxon>
    </lineage>
</organism>
<dbReference type="Proteomes" id="UP000813461">
    <property type="component" value="Unassembled WGS sequence"/>
</dbReference>
<proteinExistence type="predicted"/>
<evidence type="ECO:0000313" key="2">
    <source>
        <dbReference type="EMBL" id="KAH7084295.1"/>
    </source>
</evidence>
<accession>A0A8K0R2M0</accession>
<feature type="compositionally biased region" description="Pro residues" evidence="1">
    <location>
        <begin position="32"/>
        <end position="43"/>
    </location>
</feature>
<evidence type="ECO:0000313" key="3">
    <source>
        <dbReference type="Proteomes" id="UP000813461"/>
    </source>
</evidence>
<feature type="compositionally biased region" description="Low complexity" evidence="1">
    <location>
        <begin position="44"/>
        <end position="58"/>
    </location>
</feature>